<evidence type="ECO:0000256" key="5">
    <source>
        <dbReference type="ARBA" id="ARBA00022989"/>
    </source>
</evidence>
<gene>
    <name evidence="14" type="primary">MPZL3</name>
</gene>
<evidence type="ECO:0000313" key="14">
    <source>
        <dbReference type="RefSeq" id="XP_054853921.1"/>
    </source>
</evidence>
<dbReference type="FunFam" id="2.60.40.10:FF:000193">
    <property type="entry name" value="Myelin protein zero-like 1 like"/>
    <property type="match status" value="1"/>
</dbReference>
<dbReference type="GO" id="GO:0005886">
    <property type="term" value="C:plasma membrane"/>
    <property type="evidence" value="ECO:0007669"/>
    <property type="project" value="TreeGrafter"/>
</dbReference>
<evidence type="ECO:0000256" key="7">
    <source>
        <dbReference type="ARBA" id="ARBA00023157"/>
    </source>
</evidence>
<organism evidence="13 14">
    <name type="scientific">Eublepharis macularius</name>
    <name type="common">Leopard gecko</name>
    <name type="synonym">Cyrtodactylus macularius</name>
    <dbReference type="NCBI Taxonomy" id="481883"/>
    <lineage>
        <taxon>Eukaryota</taxon>
        <taxon>Metazoa</taxon>
        <taxon>Chordata</taxon>
        <taxon>Craniata</taxon>
        <taxon>Vertebrata</taxon>
        <taxon>Euteleostomi</taxon>
        <taxon>Lepidosauria</taxon>
        <taxon>Squamata</taxon>
        <taxon>Bifurcata</taxon>
        <taxon>Gekkota</taxon>
        <taxon>Eublepharidae</taxon>
        <taxon>Eublepharinae</taxon>
        <taxon>Eublepharis</taxon>
    </lineage>
</organism>
<evidence type="ECO:0000256" key="4">
    <source>
        <dbReference type="ARBA" id="ARBA00022729"/>
    </source>
</evidence>
<dbReference type="SMART" id="SM00406">
    <property type="entry name" value="IGv"/>
    <property type="match status" value="1"/>
</dbReference>
<feature type="region of interest" description="Disordered" evidence="10">
    <location>
        <begin position="87"/>
        <end position="124"/>
    </location>
</feature>
<dbReference type="AlphaFoldDB" id="A0AA97LG15"/>
<dbReference type="InterPro" id="IPR000920">
    <property type="entry name" value="Myelin_P0-rel"/>
</dbReference>
<sequence length="368" mass="39976">MQLTSWPENALQHCPGQNARKAAAQGGTERPWLAVFRERLDESCLGMLGALPAPGQGLDEVVPRAPSSPERPWKGAALARTAVLARRRPAGAPSPHAEARPLPPAAAVRERPTEPRERRWAARPHRSPERRLACALLPLPGGDPKDAAAAFHSCLLYTCAARVRVRALEVRAAAEARAFVGEAVVLRCWFRSSSPVSERLTIDWTFRPLAGGASEPIFHYQSGPYPAREGTFRERVSWAGDVAKQDASIAIASPTMEDNGTFSCSVKNPPDVQHDIPQTVLRVTQRGTSFQLSLAGLLSMLVFLPSAIVVALLLVRMGRKSGALNSRKKFACKKSSIEVVDETEQPGCVARLAGRCLQCLDTDEEDPY</sequence>
<keyword evidence="9" id="KW-0393">Immunoglobulin domain</keyword>
<evidence type="ECO:0000256" key="11">
    <source>
        <dbReference type="SAM" id="Phobius"/>
    </source>
</evidence>
<evidence type="ECO:0000256" key="10">
    <source>
        <dbReference type="SAM" id="MobiDB-lite"/>
    </source>
</evidence>
<reference evidence="14" key="1">
    <citation type="submission" date="2025-08" db="UniProtKB">
        <authorList>
            <consortium name="RefSeq"/>
        </authorList>
    </citation>
    <scope>IDENTIFICATION</scope>
    <source>
        <tissue evidence="14">Blood</tissue>
    </source>
</reference>
<dbReference type="Gene3D" id="2.60.40.10">
    <property type="entry name" value="Immunoglobulins"/>
    <property type="match status" value="1"/>
</dbReference>
<dbReference type="InterPro" id="IPR007110">
    <property type="entry name" value="Ig-like_dom"/>
</dbReference>
<dbReference type="InterPro" id="IPR013106">
    <property type="entry name" value="Ig_V-set"/>
</dbReference>
<dbReference type="RefSeq" id="XP_054853921.1">
    <property type="nucleotide sequence ID" value="XM_054997946.1"/>
</dbReference>
<evidence type="ECO:0000256" key="6">
    <source>
        <dbReference type="ARBA" id="ARBA00023136"/>
    </source>
</evidence>
<protein>
    <submittedName>
        <fullName evidence="14">Myelin protein zero-like protein 3</fullName>
    </submittedName>
</protein>
<dbReference type="PANTHER" id="PTHR13869:SF20">
    <property type="entry name" value="MYELIN PROTEIN ZERO-LIKE PROTEIN 3"/>
    <property type="match status" value="1"/>
</dbReference>
<evidence type="ECO:0000256" key="8">
    <source>
        <dbReference type="ARBA" id="ARBA00023180"/>
    </source>
</evidence>
<dbReference type="InterPro" id="IPR013783">
    <property type="entry name" value="Ig-like_fold"/>
</dbReference>
<dbReference type="InterPro" id="IPR036179">
    <property type="entry name" value="Ig-like_dom_sf"/>
</dbReference>
<accession>A0AA97LG15</accession>
<dbReference type="PANTHER" id="PTHR13869">
    <property type="entry name" value="MYELIN P0 RELATED"/>
    <property type="match status" value="1"/>
</dbReference>
<keyword evidence="7" id="KW-1015">Disulfide bond</keyword>
<name>A0AA97LG15_EUBMA</name>
<evidence type="ECO:0000259" key="12">
    <source>
        <dbReference type="PROSITE" id="PS50835"/>
    </source>
</evidence>
<keyword evidence="13" id="KW-1185">Reference proteome</keyword>
<keyword evidence="5 11" id="KW-1133">Transmembrane helix</keyword>
<feature type="domain" description="Ig-like" evidence="12">
    <location>
        <begin position="144"/>
        <end position="284"/>
    </location>
</feature>
<feature type="transmembrane region" description="Helical" evidence="11">
    <location>
        <begin position="292"/>
        <end position="315"/>
    </location>
</feature>
<evidence type="ECO:0000256" key="1">
    <source>
        <dbReference type="ARBA" id="ARBA00004479"/>
    </source>
</evidence>
<keyword evidence="6 11" id="KW-0472">Membrane</keyword>
<comment type="subcellular location">
    <subcellularLocation>
        <location evidence="1">Membrane</location>
        <topology evidence="1">Single-pass type I membrane protein</topology>
    </subcellularLocation>
</comment>
<dbReference type="Proteomes" id="UP001190640">
    <property type="component" value="Chromosome 14"/>
</dbReference>
<feature type="region of interest" description="Disordered" evidence="10">
    <location>
        <begin position="1"/>
        <end position="25"/>
    </location>
</feature>
<dbReference type="InterPro" id="IPR003599">
    <property type="entry name" value="Ig_sub"/>
</dbReference>
<dbReference type="PRINTS" id="PR00213">
    <property type="entry name" value="MYELINP0"/>
</dbReference>
<dbReference type="CTD" id="196264"/>
<dbReference type="GeneID" id="129342265"/>
<dbReference type="KEGG" id="emc:129342265"/>
<dbReference type="SUPFAM" id="SSF48726">
    <property type="entry name" value="Immunoglobulin"/>
    <property type="match status" value="1"/>
</dbReference>
<keyword evidence="8" id="KW-0325">Glycoprotein</keyword>
<dbReference type="SMART" id="SM00409">
    <property type="entry name" value="IG"/>
    <property type="match status" value="1"/>
</dbReference>
<evidence type="ECO:0000256" key="9">
    <source>
        <dbReference type="ARBA" id="ARBA00023319"/>
    </source>
</evidence>
<feature type="compositionally biased region" description="Basic and acidic residues" evidence="10">
    <location>
        <begin position="108"/>
        <end position="124"/>
    </location>
</feature>
<dbReference type="Pfam" id="PF07686">
    <property type="entry name" value="V-set"/>
    <property type="match status" value="1"/>
</dbReference>
<dbReference type="PROSITE" id="PS50835">
    <property type="entry name" value="IG_LIKE"/>
    <property type="match status" value="1"/>
</dbReference>
<keyword evidence="4" id="KW-0732">Signal</keyword>
<evidence type="ECO:0000256" key="3">
    <source>
        <dbReference type="ARBA" id="ARBA00022692"/>
    </source>
</evidence>
<keyword evidence="3 11" id="KW-0812">Transmembrane</keyword>
<proteinExistence type="inferred from homology"/>
<evidence type="ECO:0000256" key="2">
    <source>
        <dbReference type="ARBA" id="ARBA00007180"/>
    </source>
</evidence>
<evidence type="ECO:0000313" key="13">
    <source>
        <dbReference type="Proteomes" id="UP001190640"/>
    </source>
</evidence>
<comment type="similarity">
    <text evidence="2">Belongs to the myelin P0 protein family.</text>
</comment>